<protein>
    <submittedName>
        <fullName evidence="1">Uncharacterized protein</fullName>
    </submittedName>
</protein>
<accession>A0A4Y3KAR1</accession>
<evidence type="ECO:0000313" key="1">
    <source>
        <dbReference type="EMBL" id="GEA81581.1"/>
    </source>
</evidence>
<sequence>MDEVVAVEVRSRSDGKNIGAANAGEGWPRDFSKVGPEFAEENVPIIEAMFRAGQFSAANGVATYNLAAACDVLQTEVWRVAVKGRGINN</sequence>
<dbReference type="Proteomes" id="UP000315842">
    <property type="component" value="Unassembled WGS sequence"/>
</dbReference>
<gene>
    <name evidence="1" type="ORF">CUD01_20250</name>
</gene>
<comment type="caution">
    <text evidence="1">The sequence shown here is derived from an EMBL/GenBank/DDBJ whole genome shotgun (WGS) entry which is preliminary data.</text>
</comment>
<dbReference type="EMBL" id="BJLP01000032">
    <property type="protein sequence ID" value="GEA81581.1"/>
    <property type="molecule type" value="Genomic_DNA"/>
</dbReference>
<organism evidence="1 2">
    <name type="scientific">Cellulomonas uda</name>
    <dbReference type="NCBI Taxonomy" id="1714"/>
    <lineage>
        <taxon>Bacteria</taxon>
        <taxon>Bacillati</taxon>
        <taxon>Actinomycetota</taxon>
        <taxon>Actinomycetes</taxon>
        <taxon>Micrococcales</taxon>
        <taxon>Cellulomonadaceae</taxon>
        <taxon>Cellulomonas</taxon>
    </lineage>
</organism>
<reference evidence="1 2" key="1">
    <citation type="submission" date="2019-06" db="EMBL/GenBank/DDBJ databases">
        <title>Whole genome shotgun sequence of Cellulomonas uda NBRC 3747.</title>
        <authorList>
            <person name="Hosoyama A."/>
            <person name="Uohara A."/>
            <person name="Ohji S."/>
            <person name="Ichikawa N."/>
        </authorList>
    </citation>
    <scope>NUCLEOTIDE SEQUENCE [LARGE SCALE GENOMIC DNA]</scope>
    <source>
        <strain evidence="1 2">NBRC 3747</strain>
    </source>
</reference>
<keyword evidence="2" id="KW-1185">Reference proteome</keyword>
<proteinExistence type="predicted"/>
<name>A0A4Y3KAR1_CELUD</name>
<dbReference type="AlphaFoldDB" id="A0A4Y3KAR1"/>
<evidence type="ECO:0000313" key="2">
    <source>
        <dbReference type="Proteomes" id="UP000315842"/>
    </source>
</evidence>